<name>A0A5J9WNK4_9POAL</name>
<evidence type="ECO:0000313" key="2">
    <source>
        <dbReference type="Proteomes" id="UP000324897"/>
    </source>
</evidence>
<feature type="non-terminal residue" evidence="1">
    <location>
        <position position="1"/>
    </location>
</feature>
<reference evidence="1 2" key="1">
    <citation type="journal article" date="2019" name="Sci. Rep.">
        <title>A high-quality genome of Eragrostis curvula grass provides insights into Poaceae evolution and supports new strategies to enhance forage quality.</title>
        <authorList>
            <person name="Carballo J."/>
            <person name="Santos B.A.C.M."/>
            <person name="Zappacosta D."/>
            <person name="Garbus I."/>
            <person name="Selva J.P."/>
            <person name="Gallo C.A."/>
            <person name="Diaz A."/>
            <person name="Albertini E."/>
            <person name="Caccamo M."/>
            <person name="Echenique V."/>
        </authorList>
    </citation>
    <scope>NUCLEOTIDE SEQUENCE [LARGE SCALE GENOMIC DNA]</scope>
    <source>
        <strain evidence="2">cv. Victoria</strain>
        <tissue evidence="1">Leaf</tissue>
    </source>
</reference>
<evidence type="ECO:0000313" key="1">
    <source>
        <dbReference type="EMBL" id="TVU49477.1"/>
    </source>
</evidence>
<keyword evidence="2" id="KW-1185">Reference proteome</keyword>
<proteinExistence type="predicted"/>
<accession>A0A5J9WNK4</accession>
<organism evidence="1 2">
    <name type="scientific">Eragrostis curvula</name>
    <name type="common">weeping love grass</name>
    <dbReference type="NCBI Taxonomy" id="38414"/>
    <lineage>
        <taxon>Eukaryota</taxon>
        <taxon>Viridiplantae</taxon>
        <taxon>Streptophyta</taxon>
        <taxon>Embryophyta</taxon>
        <taxon>Tracheophyta</taxon>
        <taxon>Spermatophyta</taxon>
        <taxon>Magnoliopsida</taxon>
        <taxon>Liliopsida</taxon>
        <taxon>Poales</taxon>
        <taxon>Poaceae</taxon>
        <taxon>PACMAD clade</taxon>
        <taxon>Chloridoideae</taxon>
        <taxon>Eragrostideae</taxon>
        <taxon>Eragrostidinae</taxon>
        <taxon>Eragrostis</taxon>
    </lineage>
</organism>
<gene>
    <name evidence="1" type="ORF">EJB05_00790</name>
</gene>
<dbReference type="EMBL" id="RWGY01000002">
    <property type="protein sequence ID" value="TVU49477.1"/>
    <property type="molecule type" value="Genomic_DNA"/>
</dbReference>
<sequence>MDAKADGAVLTGEVSGLVQSELHVVGKAEFVLEGEVTGLGYLHCKVFLFSGKATDESKAVGGDGTEEIEEGCLRADLKMAQK</sequence>
<dbReference type="AlphaFoldDB" id="A0A5J9WNK4"/>
<dbReference type="Gramene" id="TVU49477">
    <property type="protein sequence ID" value="TVU49477"/>
    <property type="gene ID" value="EJB05_00790"/>
</dbReference>
<dbReference type="Proteomes" id="UP000324897">
    <property type="component" value="Chromosome 6"/>
</dbReference>
<protein>
    <submittedName>
        <fullName evidence="1">Uncharacterized protein</fullName>
    </submittedName>
</protein>
<comment type="caution">
    <text evidence="1">The sequence shown here is derived from an EMBL/GenBank/DDBJ whole genome shotgun (WGS) entry which is preliminary data.</text>
</comment>